<keyword evidence="6" id="KW-1185">Reference proteome</keyword>
<proteinExistence type="predicted"/>
<dbReference type="KEGG" id="mis:MICPUN_85746"/>
<reference evidence="5 6" key="1">
    <citation type="journal article" date="2009" name="Science">
        <title>Green evolution and dynamic adaptations revealed by genomes of the marine picoeukaryotes Micromonas.</title>
        <authorList>
            <person name="Worden A.Z."/>
            <person name="Lee J.H."/>
            <person name="Mock T."/>
            <person name="Rouze P."/>
            <person name="Simmons M.P."/>
            <person name="Aerts A.L."/>
            <person name="Allen A.E."/>
            <person name="Cuvelier M.L."/>
            <person name="Derelle E."/>
            <person name="Everett M.V."/>
            <person name="Foulon E."/>
            <person name="Grimwood J."/>
            <person name="Gundlach H."/>
            <person name="Henrissat B."/>
            <person name="Napoli C."/>
            <person name="McDonald S.M."/>
            <person name="Parker M.S."/>
            <person name="Rombauts S."/>
            <person name="Salamov A."/>
            <person name="Von Dassow P."/>
            <person name="Badger J.H."/>
            <person name="Coutinho P.M."/>
            <person name="Demir E."/>
            <person name="Dubchak I."/>
            <person name="Gentemann C."/>
            <person name="Eikrem W."/>
            <person name="Gready J.E."/>
            <person name="John U."/>
            <person name="Lanier W."/>
            <person name="Lindquist E.A."/>
            <person name="Lucas S."/>
            <person name="Mayer K.F."/>
            <person name="Moreau H."/>
            <person name="Not F."/>
            <person name="Otillar R."/>
            <person name="Panaud O."/>
            <person name="Pangilinan J."/>
            <person name="Paulsen I."/>
            <person name="Piegu B."/>
            <person name="Poliakov A."/>
            <person name="Robbens S."/>
            <person name="Schmutz J."/>
            <person name="Toulza E."/>
            <person name="Wyss T."/>
            <person name="Zelensky A."/>
            <person name="Zhou K."/>
            <person name="Armbrust E.V."/>
            <person name="Bhattacharya D."/>
            <person name="Goodenough U.W."/>
            <person name="Van de Peer Y."/>
            <person name="Grigoriev I.V."/>
        </authorList>
    </citation>
    <scope>NUCLEOTIDE SEQUENCE [LARGE SCALE GENOMIC DNA]</scope>
    <source>
        <strain evidence="6">RCC299 / NOUM17</strain>
    </source>
</reference>
<dbReference type="GO" id="GO:0005102">
    <property type="term" value="F:signaling receptor binding"/>
    <property type="evidence" value="ECO:0007669"/>
    <property type="project" value="TreeGrafter"/>
</dbReference>
<feature type="domain" description="Kringle" evidence="4">
    <location>
        <begin position="1"/>
        <end position="69"/>
    </location>
</feature>
<feature type="domain" description="Kringle" evidence="4">
    <location>
        <begin position="88"/>
        <end position="153"/>
    </location>
</feature>
<evidence type="ECO:0000313" key="6">
    <source>
        <dbReference type="Proteomes" id="UP000002009"/>
    </source>
</evidence>
<evidence type="ECO:0000256" key="2">
    <source>
        <dbReference type="ARBA" id="ARBA00023157"/>
    </source>
</evidence>
<dbReference type="Gene3D" id="2.40.20.10">
    <property type="entry name" value="Plasminogen Kringle 4"/>
    <property type="match status" value="2"/>
</dbReference>
<feature type="region of interest" description="Disordered" evidence="3">
    <location>
        <begin position="1"/>
        <end position="40"/>
    </location>
</feature>
<sequence length="153" mass="17509">YRGCQTKTRSGRTCQNWDSQTPHHHTRRNEAKGSAGNNYCRNPDGEPTIWCYTTDPNKRWEFCDPLPESSAEEAPSPPAPTLRGVGDEGYRGCQTKTRSGRTCQNWDSQTPHHHTRRNEAKGSAGNNYCRNPDGEPTIWCYTTDPNKRWEYCD</sequence>
<evidence type="ECO:0000259" key="4">
    <source>
        <dbReference type="PROSITE" id="PS50070"/>
    </source>
</evidence>
<gene>
    <name evidence="5" type="ORF">MICPUN_85746</name>
</gene>
<dbReference type="Pfam" id="PF00051">
    <property type="entry name" value="Kringle"/>
    <property type="match status" value="2"/>
</dbReference>
<keyword evidence="1" id="KW-0420">Kringle</keyword>
<dbReference type="GeneID" id="8246979"/>
<dbReference type="RefSeq" id="XP_002508702.1">
    <property type="nucleotide sequence ID" value="XM_002508656.1"/>
</dbReference>
<name>C1FIA1_MICCC</name>
<protein>
    <recommendedName>
        <fullName evidence="4">Kringle domain-containing protein</fullName>
    </recommendedName>
</protein>
<dbReference type="AlphaFoldDB" id="C1FIA1"/>
<dbReference type="InterPro" id="IPR013806">
    <property type="entry name" value="Kringle-like"/>
</dbReference>
<dbReference type="InParanoid" id="C1FIA1"/>
<feature type="compositionally biased region" description="Polar residues" evidence="3">
    <location>
        <begin position="94"/>
        <end position="109"/>
    </location>
</feature>
<feature type="non-terminal residue" evidence="5">
    <location>
        <position position="153"/>
    </location>
</feature>
<feature type="region of interest" description="Disordered" evidence="3">
    <location>
        <begin position="64"/>
        <end position="134"/>
    </location>
</feature>
<dbReference type="PROSITE" id="PS00021">
    <property type="entry name" value="KRINGLE_1"/>
    <property type="match status" value="2"/>
</dbReference>
<dbReference type="PANTHER" id="PTHR24261:SF7">
    <property type="entry name" value="KRINGLE DOMAIN-CONTAINING PROTEIN"/>
    <property type="match status" value="1"/>
</dbReference>
<dbReference type="PRINTS" id="PR00018">
    <property type="entry name" value="KRINGLE"/>
</dbReference>
<evidence type="ECO:0000313" key="5">
    <source>
        <dbReference type="EMBL" id="ACO69960.1"/>
    </source>
</evidence>
<dbReference type="Proteomes" id="UP000002009">
    <property type="component" value="Chromosome 10"/>
</dbReference>
<dbReference type="OrthoDB" id="272018at2759"/>
<feature type="non-terminal residue" evidence="5">
    <location>
        <position position="1"/>
    </location>
</feature>
<dbReference type="InterPro" id="IPR000001">
    <property type="entry name" value="Kringle"/>
</dbReference>
<evidence type="ECO:0000256" key="3">
    <source>
        <dbReference type="SAM" id="MobiDB-lite"/>
    </source>
</evidence>
<feature type="compositionally biased region" description="Polar residues" evidence="3">
    <location>
        <begin position="1"/>
        <end position="20"/>
    </location>
</feature>
<dbReference type="InterPro" id="IPR050759">
    <property type="entry name" value="Serine_protease_kringle"/>
</dbReference>
<dbReference type="PROSITE" id="PS50070">
    <property type="entry name" value="KRINGLE_2"/>
    <property type="match status" value="2"/>
</dbReference>
<organism evidence="5 6">
    <name type="scientific">Micromonas commoda (strain RCC299 / NOUM17 / CCMP2709)</name>
    <name type="common">Picoplanktonic green alga</name>
    <dbReference type="NCBI Taxonomy" id="296587"/>
    <lineage>
        <taxon>Eukaryota</taxon>
        <taxon>Viridiplantae</taxon>
        <taxon>Chlorophyta</taxon>
        <taxon>Mamiellophyceae</taxon>
        <taxon>Mamiellales</taxon>
        <taxon>Mamiellaceae</taxon>
        <taxon>Micromonas</taxon>
    </lineage>
</organism>
<dbReference type="SUPFAM" id="SSF57440">
    <property type="entry name" value="Kringle-like"/>
    <property type="match status" value="2"/>
</dbReference>
<dbReference type="GO" id="GO:0005615">
    <property type="term" value="C:extracellular space"/>
    <property type="evidence" value="ECO:0007669"/>
    <property type="project" value="TreeGrafter"/>
</dbReference>
<evidence type="ECO:0000256" key="1">
    <source>
        <dbReference type="ARBA" id="ARBA00022572"/>
    </source>
</evidence>
<dbReference type="InterPro" id="IPR018056">
    <property type="entry name" value="Kringle_CS"/>
</dbReference>
<keyword evidence="2" id="KW-1015">Disulfide bond</keyword>
<dbReference type="CDD" id="cd00108">
    <property type="entry name" value="KR"/>
    <property type="match status" value="2"/>
</dbReference>
<dbReference type="InterPro" id="IPR038178">
    <property type="entry name" value="Kringle_sf"/>
</dbReference>
<dbReference type="SMART" id="SM00130">
    <property type="entry name" value="KR"/>
    <property type="match status" value="2"/>
</dbReference>
<accession>C1FIA1</accession>
<dbReference type="STRING" id="296587.C1FIA1"/>
<dbReference type="GO" id="GO:0004175">
    <property type="term" value="F:endopeptidase activity"/>
    <property type="evidence" value="ECO:0007669"/>
    <property type="project" value="TreeGrafter"/>
</dbReference>
<dbReference type="EMBL" id="CP001576">
    <property type="protein sequence ID" value="ACO69960.1"/>
    <property type="molecule type" value="Genomic_DNA"/>
</dbReference>
<dbReference type="PANTHER" id="PTHR24261">
    <property type="entry name" value="PLASMINOGEN-RELATED"/>
    <property type="match status" value="1"/>
</dbReference>